<dbReference type="Pfam" id="PF00155">
    <property type="entry name" value="Aminotran_1_2"/>
    <property type="match status" value="1"/>
</dbReference>
<keyword evidence="7" id="KW-0808">Transferase</keyword>
<dbReference type="InterPro" id="IPR036388">
    <property type="entry name" value="WH-like_DNA-bd_sf"/>
</dbReference>
<dbReference type="SUPFAM" id="SSF46785">
    <property type="entry name" value="Winged helix' DNA-binding domain"/>
    <property type="match status" value="1"/>
</dbReference>
<protein>
    <submittedName>
        <fullName evidence="7">DNA-binding transcriptional regulator, MocR family, contains an aminotransferase domain</fullName>
    </submittedName>
</protein>
<gene>
    <name evidence="7" type="ORF">SAMN05428964_101703</name>
</gene>
<name>A0A285RKZ2_9PROT</name>
<evidence type="ECO:0000313" key="8">
    <source>
        <dbReference type="Proteomes" id="UP000219068"/>
    </source>
</evidence>
<evidence type="ECO:0000256" key="3">
    <source>
        <dbReference type="ARBA" id="ARBA00023015"/>
    </source>
</evidence>
<evidence type="ECO:0000256" key="2">
    <source>
        <dbReference type="ARBA" id="ARBA00022898"/>
    </source>
</evidence>
<dbReference type="EMBL" id="OBMM01000001">
    <property type="protein sequence ID" value="SOB93112.1"/>
    <property type="molecule type" value="Genomic_DNA"/>
</dbReference>
<dbReference type="GO" id="GO:0003677">
    <property type="term" value="F:DNA binding"/>
    <property type="evidence" value="ECO:0007669"/>
    <property type="project" value="UniProtKB-KW"/>
</dbReference>
<dbReference type="PANTHER" id="PTHR46577:SF2">
    <property type="entry name" value="TRANSCRIPTIONAL REGULATORY PROTEIN"/>
    <property type="match status" value="1"/>
</dbReference>
<dbReference type="GO" id="GO:0008483">
    <property type="term" value="F:transaminase activity"/>
    <property type="evidence" value="ECO:0007669"/>
    <property type="project" value="UniProtKB-KW"/>
</dbReference>
<reference evidence="7 8" key="1">
    <citation type="submission" date="2017-08" db="EMBL/GenBank/DDBJ databases">
        <authorList>
            <person name="de Groot N.N."/>
        </authorList>
    </citation>
    <scope>NUCLEOTIDE SEQUENCE [LARGE SCALE GENOMIC DNA]</scope>
    <source>
        <strain evidence="7 8">USBA 78</strain>
    </source>
</reference>
<dbReference type="GO" id="GO:0003700">
    <property type="term" value="F:DNA-binding transcription factor activity"/>
    <property type="evidence" value="ECO:0007669"/>
    <property type="project" value="InterPro"/>
</dbReference>
<accession>A0A285RKZ2</accession>
<evidence type="ECO:0000256" key="5">
    <source>
        <dbReference type="ARBA" id="ARBA00023163"/>
    </source>
</evidence>
<dbReference type="InterPro" id="IPR015421">
    <property type="entry name" value="PyrdxlP-dep_Trfase_major"/>
</dbReference>
<dbReference type="AlphaFoldDB" id="A0A285RKZ2"/>
<dbReference type="InterPro" id="IPR015422">
    <property type="entry name" value="PyrdxlP-dep_Trfase_small"/>
</dbReference>
<dbReference type="InterPro" id="IPR036390">
    <property type="entry name" value="WH_DNA-bd_sf"/>
</dbReference>
<dbReference type="InterPro" id="IPR015424">
    <property type="entry name" value="PyrdxlP-dep_Trfase"/>
</dbReference>
<dbReference type="PROSITE" id="PS50949">
    <property type="entry name" value="HTH_GNTR"/>
    <property type="match status" value="1"/>
</dbReference>
<dbReference type="Gene3D" id="3.90.1150.10">
    <property type="entry name" value="Aspartate Aminotransferase, domain 1"/>
    <property type="match status" value="1"/>
</dbReference>
<dbReference type="PANTHER" id="PTHR46577">
    <property type="entry name" value="HTH-TYPE TRANSCRIPTIONAL REGULATORY PROTEIN GABR"/>
    <property type="match status" value="1"/>
</dbReference>
<keyword evidence="3" id="KW-0805">Transcription regulation</keyword>
<dbReference type="SMART" id="SM00345">
    <property type="entry name" value="HTH_GNTR"/>
    <property type="match status" value="1"/>
</dbReference>
<keyword evidence="5" id="KW-0804">Transcription</keyword>
<dbReference type="Proteomes" id="UP000219068">
    <property type="component" value="Unassembled WGS sequence"/>
</dbReference>
<dbReference type="RefSeq" id="WP_249277982.1">
    <property type="nucleotide sequence ID" value="NZ_OBMM01000001.1"/>
</dbReference>
<dbReference type="GO" id="GO:0030170">
    <property type="term" value="F:pyridoxal phosphate binding"/>
    <property type="evidence" value="ECO:0007669"/>
    <property type="project" value="InterPro"/>
</dbReference>
<dbReference type="CDD" id="cd07377">
    <property type="entry name" value="WHTH_GntR"/>
    <property type="match status" value="1"/>
</dbReference>
<evidence type="ECO:0000256" key="1">
    <source>
        <dbReference type="ARBA" id="ARBA00005384"/>
    </source>
</evidence>
<evidence type="ECO:0000313" key="7">
    <source>
        <dbReference type="EMBL" id="SOB93112.1"/>
    </source>
</evidence>
<organism evidence="7 8">
    <name type="scientific">Thalassospira xiamenensis</name>
    <dbReference type="NCBI Taxonomy" id="220697"/>
    <lineage>
        <taxon>Bacteria</taxon>
        <taxon>Pseudomonadati</taxon>
        <taxon>Pseudomonadota</taxon>
        <taxon>Alphaproteobacteria</taxon>
        <taxon>Rhodospirillales</taxon>
        <taxon>Thalassospiraceae</taxon>
        <taxon>Thalassospira</taxon>
    </lineage>
</organism>
<keyword evidence="4 7" id="KW-0238">DNA-binding</keyword>
<keyword evidence="2" id="KW-0663">Pyridoxal phosphate</keyword>
<dbReference type="Pfam" id="PF00392">
    <property type="entry name" value="GntR"/>
    <property type="match status" value="1"/>
</dbReference>
<evidence type="ECO:0000259" key="6">
    <source>
        <dbReference type="PROSITE" id="PS50949"/>
    </source>
</evidence>
<dbReference type="SUPFAM" id="SSF53383">
    <property type="entry name" value="PLP-dependent transferases"/>
    <property type="match status" value="1"/>
</dbReference>
<dbReference type="CDD" id="cd00609">
    <property type="entry name" value="AAT_like"/>
    <property type="match status" value="1"/>
</dbReference>
<dbReference type="Gene3D" id="3.40.640.10">
    <property type="entry name" value="Type I PLP-dependent aspartate aminotransferase-like (Major domain)"/>
    <property type="match status" value="1"/>
</dbReference>
<sequence length="469" mass="50843">MAPDGSPKQSDNGTLVARVMAVIRDRIGARNLLAGDRLPSIRGLARQMKVSNSTVVEAYDRLVAEGMIEARRGSGFYVSGHTAPLSIAQIGPKLDRAIDPFWVSRQSLDARPDMIKPGCGWLPADWMPETAIRRALRNLSRADDATLVDYGTPLGLPALRQLLSRRMGTYGINADPGQILLTESGTQAIDMLCRFLIEPGDTVLIDDPCYFNFQALLRAHRANIIGVPFTANGPDIDAFARIAAAHKPRLYITNSGLHNPTGASLSPMVAHRVLNIAEEHDLIIIEDDIFADFENTPAPRLAALGGLDRVVHIGSFSKTLSASVRCGYIAASPDWIEGLTDLKIATGFSSPNFSAELIFSVLKDGTYRKHMDALRDRLTRTMSVTETRLGALGITPAIRPDAGIFLWCHLPDPIDAATLARNALSEGVVLAPGNVFSISQSAGNLMRFNIAQCEDDHVFTVLERAISNA</sequence>
<dbReference type="Gene3D" id="1.10.10.10">
    <property type="entry name" value="Winged helix-like DNA-binding domain superfamily/Winged helix DNA-binding domain"/>
    <property type="match status" value="1"/>
</dbReference>
<proteinExistence type="inferred from homology"/>
<dbReference type="InterPro" id="IPR004839">
    <property type="entry name" value="Aminotransferase_I/II_large"/>
</dbReference>
<keyword evidence="7" id="KW-0032">Aminotransferase</keyword>
<dbReference type="InterPro" id="IPR051446">
    <property type="entry name" value="HTH_trans_reg/aminotransferase"/>
</dbReference>
<evidence type="ECO:0000256" key="4">
    <source>
        <dbReference type="ARBA" id="ARBA00023125"/>
    </source>
</evidence>
<comment type="similarity">
    <text evidence="1">In the C-terminal section; belongs to the class-I pyridoxal-phosphate-dependent aminotransferase family.</text>
</comment>
<feature type="domain" description="HTH gntR-type" evidence="6">
    <location>
        <begin position="13"/>
        <end position="81"/>
    </location>
</feature>
<dbReference type="InterPro" id="IPR000524">
    <property type="entry name" value="Tscrpt_reg_HTH_GntR"/>
</dbReference>